<keyword evidence="3 8" id="KW-0812">Transmembrane</keyword>
<dbReference type="GO" id="GO:0005507">
    <property type="term" value="F:copper ion binding"/>
    <property type="evidence" value="ECO:0007669"/>
    <property type="project" value="InterPro"/>
</dbReference>
<dbReference type="OMA" id="YRIFCQS"/>
<comment type="subcellular location">
    <subcellularLocation>
        <location evidence="2">Mitochondrion inner membrane</location>
        <topology evidence="2">Single-pass membrane protein</topology>
        <orientation evidence="2">Intermembrane side</orientation>
    </subcellularLocation>
</comment>
<evidence type="ECO:0000256" key="4">
    <source>
        <dbReference type="ARBA" id="ARBA00022989"/>
    </source>
</evidence>
<dbReference type="PANTHER" id="PTHR21320">
    <property type="entry name" value="CYTOCHROME C OXIDASE ASSEMBLY PROTEIN COX11-RELATED"/>
    <property type="match status" value="1"/>
</dbReference>
<sequence length="237" mass="27101">MIVTSRHLAQPLLKSSYIQGLFRRPPIRTQFDFSKRGSNRPLPKTRKQQSRTTLFYVMSMAIGTVGLSYAAVPLYRIFCQSTGYGGTVKQGHDAEKVAELEPKKNRLIRVEFNADTAATMRWNFRPQQSVIYLNPGETALAFYTAKNPTDKPIDGISTYNVVPYEAGQYFNKIQCFCLEEQRLNPNEEVDMPVFFYIDPDFDSDPFLENVDSIVLSYTFFESKPGMKLPLNPYVTKS</sequence>
<dbReference type="SUPFAM" id="SSF110111">
    <property type="entry name" value="Ctag/Cox11"/>
    <property type="match status" value="1"/>
</dbReference>
<dbReference type="Proteomes" id="UP000318571">
    <property type="component" value="Chromosome 10"/>
</dbReference>
<comment type="caution">
    <text evidence="9">The sequence shown here is derived from an EMBL/GenBank/DDBJ whole genome shotgun (WGS) entry which is preliminary data.</text>
</comment>
<evidence type="ECO:0000256" key="6">
    <source>
        <dbReference type="ARBA" id="ARBA00063165"/>
    </source>
</evidence>
<protein>
    <recommendedName>
        <fullName evidence="7">Cytochrome c oxidase assembly protein COX11, mitochondrial</fullName>
    </recommendedName>
</protein>
<gene>
    <name evidence="9" type="ORF">TCAL_00456</name>
</gene>
<dbReference type="Pfam" id="PF04442">
    <property type="entry name" value="CtaG_Cox11"/>
    <property type="match status" value="1"/>
</dbReference>
<dbReference type="Gene3D" id="2.60.370.10">
    <property type="entry name" value="Ctag/Cox11"/>
    <property type="match status" value="1"/>
</dbReference>
<dbReference type="InterPro" id="IPR023471">
    <property type="entry name" value="CtaG/Cox11_dom_sf"/>
</dbReference>
<dbReference type="PANTHER" id="PTHR21320:SF3">
    <property type="entry name" value="CYTOCHROME C OXIDASE ASSEMBLY PROTEIN COX11, MITOCHONDRIAL-RELATED"/>
    <property type="match status" value="1"/>
</dbReference>
<accession>A0A553NF78</accession>
<name>A0A553NF78_TIGCA</name>
<evidence type="ECO:0000256" key="3">
    <source>
        <dbReference type="ARBA" id="ARBA00022692"/>
    </source>
</evidence>
<dbReference type="GO" id="GO:0005743">
    <property type="term" value="C:mitochondrial inner membrane"/>
    <property type="evidence" value="ECO:0007669"/>
    <property type="project" value="UniProtKB-SubCell"/>
</dbReference>
<keyword evidence="5 8" id="KW-0472">Membrane</keyword>
<evidence type="ECO:0000256" key="8">
    <source>
        <dbReference type="SAM" id="Phobius"/>
    </source>
</evidence>
<organism evidence="9 10">
    <name type="scientific">Tigriopus californicus</name>
    <name type="common">Marine copepod</name>
    <dbReference type="NCBI Taxonomy" id="6832"/>
    <lineage>
        <taxon>Eukaryota</taxon>
        <taxon>Metazoa</taxon>
        <taxon>Ecdysozoa</taxon>
        <taxon>Arthropoda</taxon>
        <taxon>Crustacea</taxon>
        <taxon>Multicrustacea</taxon>
        <taxon>Hexanauplia</taxon>
        <taxon>Copepoda</taxon>
        <taxon>Harpacticoida</taxon>
        <taxon>Harpacticidae</taxon>
        <taxon>Tigriopus</taxon>
    </lineage>
</organism>
<evidence type="ECO:0000313" key="10">
    <source>
        <dbReference type="Proteomes" id="UP000318571"/>
    </source>
</evidence>
<dbReference type="NCBIfam" id="NF003465">
    <property type="entry name" value="PRK05089.1"/>
    <property type="match status" value="1"/>
</dbReference>
<proteinExistence type="inferred from homology"/>
<keyword evidence="10" id="KW-1185">Reference proteome</keyword>
<comment type="function">
    <text evidence="1">Exerts its effect at some terminal stage of cytochrome c oxidase synthesis, probably by being involved in the insertion of the copper B into subunit I.</text>
</comment>
<evidence type="ECO:0000256" key="2">
    <source>
        <dbReference type="ARBA" id="ARBA00004243"/>
    </source>
</evidence>
<dbReference type="STRING" id="6832.A0A553NF78"/>
<comment type="subunit">
    <text evidence="6">Interacts with CNNM4/ACDP4. Interacts with RANBP2.</text>
</comment>
<dbReference type="FunFam" id="2.60.370.10:FF:000001">
    <property type="entry name" value="COX11 cytochrome c oxidase assembly homolog"/>
    <property type="match status" value="1"/>
</dbReference>
<dbReference type="AlphaFoldDB" id="A0A553NF78"/>
<evidence type="ECO:0000256" key="7">
    <source>
        <dbReference type="ARBA" id="ARBA00068998"/>
    </source>
</evidence>
<dbReference type="InterPro" id="IPR007533">
    <property type="entry name" value="Cyt_c_oxidase_assmbl_CtaG"/>
</dbReference>
<keyword evidence="4 8" id="KW-1133">Transmembrane helix</keyword>
<feature type="transmembrane region" description="Helical" evidence="8">
    <location>
        <begin position="54"/>
        <end position="72"/>
    </location>
</feature>
<dbReference type="EMBL" id="VCGU01000458">
    <property type="protein sequence ID" value="TRY64104.1"/>
    <property type="molecule type" value="Genomic_DNA"/>
</dbReference>
<evidence type="ECO:0000256" key="5">
    <source>
        <dbReference type="ARBA" id="ARBA00023136"/>
    </source>
</evidence>
<reference evidence="9 10" key="1">
    <citation type="journal article" date="2018" name="Nat. Ecol. Evol.">
        <title>Genomic signatures of mitonuclear coevolution across populations of Tigriopus californicus.</title>
        <authorList>
            <person name="Barreto F.S."/>
            <person name="Watson E.T."/>
            <person name="Lima T.G."/>
            <person name="Willett C.S."/>
            <person name="Edmands S."/>
            <person name="Li W."/>
            <person name="Burton R.S."/>
        </authorList>
    </citation>
    <scope>NUCLEOTIDE SEQUENCE [LARGE SCALE GENOMIC DNA]</scope>
    <source>
        <strain evidence="9 10">San Diego</strain>
    </source>
</reference>
<evidence type="ECO:0000256" key="1">
    <source>
        <dbReference type="ARBA" id="ARBA00004007"/>
    </source>
</evidence>
<evidence type="ECO:0000313" key="9">
    <source>
        <dbReference type="EMBL" id="TRY64104.1"/>
    </source>
</evidence>
<dbReference type="HAMAP" id="MF_00155">
    <property type="entry name" value="CtaG"/>
    <property type="match status" value="1"/>
</dbReference>